<name>A0ABU9Q6N3_9BURK</name>
<feature type="non-terminal residue" evidence="2">
    <location>
        <position position="1"/>
    </location>
</feature>
<proteinExistence type="predicted"/>
<feature type="region of interest" description="Disordered" evidence="1">
    <location>
        <begin position="54"/>
        <end position="107"/>
    </location>
</feature>
<comment type="caution">
    <text evidence="2">The sequence shown here is derived from an EMBL/GenBank/DDBJ whole genome shotgun (WGS) entry which is preliminary data.</text>
</comment>
<organism evidence="2 3">
    <name type="scientific">Paraburkholderia sabiae</name>
    <dbReference type="NCBI Taxonomy" id="273251"/>
    <lineage>
        <taxon>Bacteria</taxon>
        <taxon>Pseudomonadati</taxon>
        <taxon>Pseudomonadota</taxon>
        <taxon>Betaproteobacteria</taxon>
        <taxon>Burkholderiales</taxon>
        <taxon>Burkholderiaceae</taxon>
        <taxon>Paraburkholderia</taxon>
    </lineage>
</organism>
<keyword evidence="3" id="KW-1185">Reference proteome</keyword>
<reference evidence="2 3" key="1">
    <citation type="submission" date="2024-01" db="EMBL/GenBank/DDBJ databases">
        <title>The diversity of rhizobia nodulating Mimosa spp. in eleven states of Brazil covering several biomes is determined by host plant, location, and edaphic factors.</title>
        <authorList>
            <person name="Rouws L."/>
            <person name="Barauna A."/>
            <person name="Beukes C."/>
            <person name="De Faria S.M."/>
            <person name="Gross E."/>
            <person name="Dos Reis Junior F.B."/>
            <person name="Simon M."/>
            <person name="Maluk M."/>
            <person name="Odee D.W."/>
            <person name="Kenicer G."/>
            <person name="Young J.P.W."/>
            <person name="Reis V.M."/>
            <person name="Zilli J."/>
            <person name="James E.K."/>
        </authorList>
    </citation>
    <scope>NUCLEOTIDE SEQUENCE [LARGE SCALE GENOMIC DNA]</scope>
    <source>
        <strain evidence="2 3">JPY77</strain>
    </source>
</reference>
<evidence type="ECO:0008006" key="4">
    <source>
        <dbReference type="Google" id="ProtNLM"/>
    </source>
</evidence>
<evidence type="ECO:0000313" key="3">
    <source>
        <dbReference type="Proteomes" id="UP001494588"/>
    </source>
</evidence>
<evidence type="ECO:0000256" key="1">
    <source>
        <dbReference type="SAM" id="MobiDB-lite"/>
    </source>
</evidence>
<dbReference type="EMBL" id="JAZHGC010000004">
    <property type="protein sequence ID" value="MEM5285076.1"/>
    <property type="molecule type" value="Genomic_DNA"/>
</dbReference>
<evidence type="ECO:0000313" key="2">
    <source>
        <dbReference type="EMBL" id="MEM5285076.1"/>
    </source>
</evidence>
<sequence>SSTAACRGAALAGTGGSKAAFFCLLFFAAAKKSRCRPAQGRRLKHGCEIADASAAKNQKTKKQKNQNERLASQTKQNKTKQLHLNNTSQRRRHTSHSAAHEKTLHNS</sequence>
<protein>
    <recommendedName>
        <fullName evidence="4">Secreted protein</fullName>
    </recommendedName>
</protein>
<dbReference type="Proteomes" id="UP001494588">
    <property type="component" value="Unassembled WGS sequence"/>
</dbReference>
<dbReference type="RefSeq" id="WP_342965348.1">
    <property type="nucleotide sequence ID" value="NZ_JAZHGC010000004.1"/>
</dbReference>
<accession>A0ABU9Q6N3</accession>
<gene>
    <name evidence="2" type="ORF">V4C55_05130</name>
</gene>
<feature type="compositionally biased region" description="Basic and acidic residues" evidence="1">
    <location>
        <begin position="98"/>
        <end position="107"/>
    </location>
</feature>